<evidence type="ECO:0000313" key="2">
    <source>
        <dbReference type="EMBL" id="GEK94477.1"/>
    </source>
</evidence>
<evidence type="ECO:0008006" key="4">
    <source>
        <dbReference type="Google" id="ProtNLM"/>
    </source>
</evidence>
<dbReference type="InterPro" id="IPR005331">
    <property type="entry name" value="Sulfotransferase"/>
</dbReference>
<dbReference type="AlphaFoldDB" id="A0A511B9I1"/>
<proteinExistence type="predicted"/>
<dbReference type="GO" id="GO:0008146">
    <property type="term" value="F:sulfotransferase activity"/>
    <property type="evidence" value="ECO:0007669"/>
    <property type="project" value="InterPro"/>
</dbReference>
<dbReference type="Proteomes" id="UP000321230">
    <property type="component" value="Unassembled WGS sequence"/>
</dbReference>
<evidence type="ECO:0000313" key="3">
    <source>
        <dbReference type="Proteomes" id="UP000321230"/>
    </source>
</evidence>
<name>A0A511B9I1_9PROT</name>
<dbReference type="Gene3D" id="3.40.50.300">
    <property type="entry name" value="P-loop containing nucleotide triphosphate hydrolases"/>
    <property type="match status" value="1"/>
</dbReference>
<dbReference type="EMBL" id="BJUZ01000003">
    <property type="protein sequence ID" value="GEK94477.1"/>
    <property type="molecule type" value="Genomic_DNA"/>
</dbReference>
<gene>
    <name evidence="2" type="ORF">GWA01_22470</name>
</gene>
<dbReference type="RefSeq" id="WP_146798040.1">
    <property type="nucleotide sequence ID" value="NZ_BARC01000002.1"/>
</dbReference>
<protein>
    <recommendedName>
        <fullName evidence="4">Sulfotransferase family protein</fullName>
    </recommendedName>
</protein>
<organism evidence="2 3">
    <name type="scientific">Gluconobacter wancherniae NBRC 103581</name>
    <dbReference type="NCBI Taxonomy" id="656744"/>
    <lineage>
        <taxon>Bacteria</taxon>
        <taxon>Pseudomonadati</taxon>
        <taxon>Pseudomonadota</taxon>
        <taxon>Alphaproteobacteria</taxon>
        <taxon>Acetobacterales</taxon>
        <taxon>Acetobacteraceae</taxon>
        <taxon>Gluconobacter</taxon>
    </lineage>
</organism>
<feature type="region of interest" description="Disordered" evidence="1">
    <location>
        <begin position="1"/>
        <end position="27"/>
    </location>
</feature>
<dbReference type="Pfam" id="PF03567">
    <property type="entry name" value="Sulfotransfer_2"/>
    <property type="match status" value="1"/>
</dbReference>
<evidence type="ECO:0000256" key="1">
    <source>
        <dbReference type="SAM" id="MobiDB-lite"/>
    </source>
</evidence>
<reference evidence="2 3" key="1">
    <citation type="submission" date="2019-07" db="EMBL/GenBank/DDBJ databases">
        <title>Whole genome shotgun sequence of Gluconobacter wancherniae NBRC 103581.</title>
        <authorList>
            <person name="Hosoyama A."/>
            <person name="Uohara A."/>
            <person name="Ohji S."/>
            <person name="Ichikawa N."/>
        </authorList>
    </citation>
    <scope>NUCLEOTIDE SEQUENCE [LARGE SCALE GENOMIC DNA]</scope>
    <source>
        <strain evidence="2 3">NBRC 103581</strain>
    </source>
</reference>
<keyword evidence="3" id="KW-1185">Reference proteome</keyword>
<dbReference type="GO" id="GO:0016020">
    <property type="term" value="C:membrane"/>
    <property type="evidence" value="ECO:0007669"/>
    <property type="project" value="InterPro"/>
</dbReference>
<accession>A0A511B9I1</accession>
<comment type="caution">
    <text evidence="2">The sequence shown here is derived from an EMBL/GenBank/DDBJ whole genome shotgun (WGS) entry which is preliminary data.</text>
</comment>
<dbReference type="OrthoDB" id="288532at2"/>
<dbReference type="InterPro" id="IPR027417">
    <property type="entry name" value="P-loop_NTPase"/>
</dbReference>
<sequence>MSIYSRTTPNARALFPNAPPAPLPETESAGRRAIQSVFKVKQFNDIHERAADLKLRLPAGGKRAQRIERIRQAGVLFVHVPKNAGTSICNQLYGGIMMHESARYYRHVAPELFRSVPSFAIWRHPVERFVSAYAFARRGGTSRVSIHPSVRDTYSAFSCLDDAITHVENTRSPYDLDHVFRPQSWYVCDRNNNLIVDQLFSMDMLSHLQQHVPALQNHPISHLNENKNSVQATEKQAARILNIYAQDKKLAQHLFQI</sequence>